<dbReference type="AlphaFoldDB" id="A0AAW5EDK0"/>
<accession>A0AAW5EDK0</accession>
<dbReference type="InterPro" id="IPR051083">
    <property type="entry name" value="GrpII_Intron_Splice-Mob/Def"/>
</dbReference>
<dbReference type="PANTHER" id="PTHR34047:SF8">
    <property type="entry name" value="PROTEIN YKFC"/>
    <property type="match status" value="1"/>
</dbReference>
<evidence type="ECO:0000313" key="4">
    <source>
        <dbReference type="Proteomes" id="UP001431131"/>
    </source>
</evidence>
<keyword evidence="2" id="KW-0808">Transferase</keyword>
<keyword evidence="2" id="KW-0695">RNA-directed DNA polymerase</keyword>
<keyword evidence="2" id="KW-0548">Nucleotidyltransferase</keyword>
<evidence type="ECO:0000259" key="1">
    <source>
        <dbReference type="PROSITE" id="PS50878"/>
    </source>
</evidence>
<protein>
    <submittedName>
        <fullName evidence="2">Group II intron reverse transcriptase/maturase</fullName>
        <ecNumber evidence="2">2.7.7.49</ecNumber>
    </submittedName>
</protein>
<comment type="caution">
    <text evidence="2">The sequence shown here is derived from an EMBL/GenBank/DDBJ whole genome shotgun (WGS) entry which is preliminary data.</text>
</comment>
<dbReference type="InterPro" id="IPR030931">
    <property type="entry name" value="Group_II_RT_mat"/>
</dbReference>
<dbReference type="RefSeq" id="WP_240257900.1">
    <property type="nucleotide sequence ID" value="NZ_JAKTTI010000072.1"/>
</dbReference>
<dbReference type="GO" id="GO:0003964">
    <property type="term" value="F:RNA-directed DNA polymerase activity"/>
    <property type="evidence" value="ECO:0007669"/>
    <property type="project" value="UniProtKB-KW"/>
</dbReference>
<dbReference type="Pfam" id="PF08388">
    <property type="entry name" value="GIIM"/>
    <property type="match status" value="1"/>
</dbReference>
<dbReference type="NCBIfam" id="TIGR04416">
    <property type="entry name" value="group_II_RT_mat"/>
    <property type="match status" value="1"/>
</dbReference>
<dbReference type="InterPro" id="IPR000477">
    <property type="entry name" value="RT_dom"/>
</dbReference>
<dbReference type="EC" id="2.7.7.49" evidence="2"/>
<dbReference type="SUPFAM" id="SSF56672">
    <property type="entry name" value="DNA/RNA polymerases"/>
    <property type="match status" value="1"/>
</dbReference>
<proteinExistence type="predicted"/>
<gene>
    <name evidence="2" type="primary">ltrA</name>
    <name evidence="2" type="ORF">MJG50_21890</name>
    <name evidence="3" type="ORF">MJG50_21895</name>
</gene>
<dbReference type="EMBL" id="JAKTTI010000072">
    <property type="protein sequence ID" value="MCH1627983.1"/>
    <property type="molecule type" value="Genomic_DNA"/>
</dbReference>
<sequence length="461" mass="53866">MRQPQKTGKSGYRQRDNVEHEGYDGVHSNFHGELNNQNGVNLFEKILSRNNLNLAYLQVVRNKGAAGVDGMTYDQLLPHLKEHREELLMKLHNGTYRPQPVLRVEIPKPDGGVRKLGIPTVIDRMIQQAINQVLQPIFDPTFSDNSFGFRPKRSAHQAIIRAKSYYEQGYKYVVDIDMKAYFDTVNHDKLMYYIEDKVQDKRVLRLIRQYLESGIMVNGLVQASEEGTPQGGNLSPLLSNIYLNEFDKLLTKRGHKFVRYADDCNIYIKSRRAGYRVIESSINFLEGELKLNVNREKSAVGSPLKRKFLGFCLLPTTNGVKIRPHQKAKSTVKQKLKKITKRNRGKSTEVLFGQIKQLMTGWINYYGIGEMKGFMNELNGWLKRRIRQYIWKQWKKPRTRYRNLIRLGIEEQKAYEWSNTRKGYWRISSSYILHRSLTDRKLVQLGYMDISAKYQFVHSNY</sequence>
<dbReference type="Pfam" id="PF00078">
    <property type="entry name" value="RVT_1"/>
    <property type="match status" value="1"/>
</dbReference>
<name>A0AAW5EDK0_9BACI</name>
<dbReference type="InterPro" id="IPR013597">
    <property type="entry name" value="Mat_intron_G2"/>
</dbReference>
<dbReference type="Proteomes" id="UP001431131">
    <property type="component" value="Unassembled WGS sequence"/>
</dbReference>
<organism evidence="2 4">
    <name type="scientific">Fredinandcohnia quinoae</name>
    <dbReference type="NCBI Taxonomy" id="2918902"/>
    <lineage>
        <taxon>Bacteria</taxon>
        <taxon>Bacillati</taxon>
        <taxon>Bacillota</taxon>
        <taxon>Bacilli</taxon>
        <taxon>Bacillales</taxon>
        <taxon>Bacillaceae</taxon>
        <taxon>Fredinandcohnia</taxon>
    </lineage>
</organism>
<dbReference type="InterPro" id="IPR043502">
    <property type="entry name" value="DNA/RNA_pol_sf"/>
</dbReference>
<dbReference type="CDD" id="cd01651">
    <property type="entry name" value="RT_G2_intron"/>
    <property type="match status" value="1"/>
</dbReference>
<dbReference type="EMBL" id="JAKTTI010000072">
    <property type="protein sequence ID" value="MCH1627982.1"/>
    <property type="molecule type" value="Genomic_DNA"/>
</dbReference>
<dbReference type="PROSITE" id="PS50878">
    <property type="entry name" value="RT_POL"/>
    <property type="match status" value="1"/>
</dbReference>
<dbReference type="PANTHER" id="PTHR34047">
    <property type="entry name" value="NUCLEAR INTRON MATURASE 1, MITOCHONDRIAL-RELATED"/>
    <property type="match status" value="1"/>
</dbReference>
<reference evidence="2" key="1">
    <citation type="submission" date="2022-02" db="EMBL/GenBank/DDBJ databases">
        <title>Fredinandcohnia quinoae sp. nov. isolated from Chenopodium quinoa seeds.</title>
        <authorList>
            <person name="Saati-Santamaria Z."/>
            <person name="Flores-Felix J.D."/>
            <person name="Igual J.M."/>
            <person name="Velazquez E."/>
            <person name="Garcia-Fraile P."/>
            <person name="Martinez-Molina E."/>
        </authorList>
    </citation>
    <scope>NUCLEOTIDE SEQUENCE</scope>
    <source>
        <strain evidence="2">SECRCQ15</strain>
    </source>
</reference>
<evidence type="ECO:0000313" key="2">
    <source>
        <dbReference type="EMBL" id="MCH1627982.1"/>
    </source>
</evidence>
<keyword evidence="4" id="KW-1185">Reference proteome</keyword>
<evidence type="ECO:0000313" key="3">
    <source>
        <dbReference type="EMBL" id="MCH1627983.1"/>
    </source>
</evidence>
<feature type="domain" description="Reverse transcriptase" evidence="1">
    <location>
        <begin position="87"/>
        <end position="313"/>
    </location>
</feature>